<proteinExistence type="inferred from homology"/>
<dbReference type="PANTHER" id="PTHR19134">
    <property type="entry name" value="RECEPTOR-TYPE TYROSINE-PROTEIN PHOSPHATASE"/>
    <property type="match status" value="1"/>
</dbReference>
<feature type="domain" description="Tyrosine-protein phosphatase" evidence="4">
    <location>
        <begin position="808"/>
        <end position="1039"/>
    </location>
</feature>
<evidence type="ECO:0000259" key="6">
    <source>
        <dbReference type="PROSITE" id="PS50206"/>
    </source>
</evidence>
<feature type="region of interest" description="Disordered" evidence="3">
    <location>
        <begin position="1092"/>
        <end position="1132"/>
    </location>
</feature>
<dbReference type="InterPro" id="IPR029021">
    <property type="entry name" value="Prot-tyrosine_phosphatase-like"/>
</dbReference>
<dbReference type="InterPro" id="IPR001763">
    <property type="entry name" value="Rhodanese-like_dom"/>
</dbReference>
<feature type="region of interest" description="Disordered" evidence="3">
    <location>
        <begin position="563"/>
        <end position="611"/>
    </location>
</feature>
<evidence type="ECO:0000256" key="2">
    <source>
        <dbReference type="ARBA" id="ARBA00013064"/>
    </source>
</evidence>
<evidence type="ECO:0000259" key="4">
    <source>
        <dbReference type="PROSITE" id="PS50055"/>
    </source>
</evidence>
<dbReference type="CDD" id="cd18533">
    <property type="entry name" value="PTP_fungal"/>
    <property type="match status" value="1"/>
</dbReference>
<dbReference type="PRINTS" id="PR00700">
    <property type="entry name" value="PRTYPHPHTASE"/>
</dbReference>
<dbReference type="EMBL" id="KN848619">
    <property type="protein sequence ID" value="KIR80946.1"/>
    <property type="molecule type" value="Genomic_DNA"/>
</dbReference>
<dbReference type="SUPFAM" id="SSF52821">
    <property type="entry name" value="Rhodanese/Cell cycle control phosphatase"/>
    <property type="match status" value="1"/>
</dbReference>
<dbReference type="PROSITE" id="PS00383">
    <property type="entry name" value="TYR_PHOSPHATASE_1"/>
    <property type="match status" value="1"/>
</dbReference>
<feature type="compositionally biased region" description="Pro residues" evidence="3">
    <location>
        <begin position="598"/>
        <end position="610"/>
    </location>
</feature>
<feature type="domain" description="Rhodanese" evidence="6">
    <location>
        <begin position="447"/>
        <end position="562"/>
    </location>
</feature>
<dbReference type="InterPro" id="IPR000387">
    <property type="entry name" value="Tyr_Pase_dom"/>
</dbReference>
<feature type="region of interest" description="Disordered" evidence="3">
    <location>
        <begin position="193"/>
        <end position="360"/>
    </location>
</feature>
<feature type="domain" description="Tyrosine specific protein phosphatases" evidence="5">
    <location>
        <begin position="982"/>
        <end position="1032"/>
    </location>
</feature>
<feature type="compositionally biased region" description="Polar residues" evidence="3">
    <location>
        <begin position="1172"/>
        <end position="1185"/>
    </location>
</feature>
<protein>
    <recommendedName>
        <fullName evidence="2">protein-tyrosine-phosphatase</fullName>
        <ecNumber evidence="2">3.1.3.48</ecNumber>
    </recommendedName>
</protein>
<evidence type="ECO:0000256" key="1">
    <source>
        <dbReference type="ARBA" id="ARBA00009649"/>
    </source>
</evidence>
<sequence>MGIDCRWPPSLLSNWTTCHHSLSLALFSNRKPNRRRRHDGGRPTYAIQPNYCPMTNPANVEWKELKRSCYYTQPSSVRSPPGRPVGRAFISFAAPQLSLVRRLLAIRLFPTTPSSYTIHASYASPLTIFLSPTHLPSPAFQHPITPFQADKRTEKNHHSRVYIWSSFFIDTITHTNIPSFASPALTADVMNRQAPPTLSNFPSASEPRSPPPADPLSPSPAQSPTASSPFRSPGRPSPARRSSSGFSLPLQQPNPLTSANTGFSTPWAALAASSGAPTPSIEGPMGRNSPHLRSPFERLNIDGGGNSSSMPRDESPRIQFGESLASPFEGQFRHSASAASLPLSNKQMSTGTGPPVRGGLSAETLMRYKAIATGAGKPDIGGESAPLAAARKKNSLPTKLSSTTLGSSTPHSTKSPSPLASSVSGSQSPGGMKPQMIAPVDLAKLLRNSTTLVLDVRPPSSFQSSHIPSSHSLPIPSTLLRRPAFTLDKLTQMLSPHSMQEVSKWQEKSDIVLVDADSGSVPDGGVLDGLAGKFGREGYTGRLWFVKGGHAAMKLSGALALVSDDDEEPQPQQGAAGVGAQKGLMAESTTGSKSSGRQPPPKGLIIPPTPSLNFQSNPFGSSFPMTTVISERPTALRRLGDAPATTNSIADPTQAKFQPANPFFDNIRQNLELSHGGITERIPLNLPESVKGRADQFPDWLRDLVTMPEQDSMDKLAHQFYQLELHEQKRLQAIMEWHTKGSGALLQPDVGYEGQTSGGASEKKNWEWAIQRESDMEELKRLMNWEQGIKNIEYFPFSITAGVERGTKNRYKNIWPYDFSRVRLNSPPDKDSDYINASYIQPRGTSRRYIATQGPLDATYRDFWTLVWEQNVRIIVMITKQFEGGLIKCGNYWGEERYGHIKLQLVSQSGGEDNALPAANSGFDFGTAGATPKSSTFPRGSDSNIKRVFLVSRDDKPDQPPRKVVQLQCIGWPDFDVPEKPDILLKLIQEVNDAACEARPEGCYRKADEPPVLVHCSAGVGRTGSFIVVDAILDGLRRDLCQRSAPEAQSVDEPACVPEAISPQHSSSAPPVTTLSTVASTEPVCQSFNLGDPNGSVAPQLSTSPGTMPTPPEHQVAPNLSFPSKERSSDETMEVDLLKATNSVDHRFMQYRMASVGTSVSSGSDTRRPSLASAQTSSDRISSESIPGRLSDPHLITSSNRCRREPSPLSAMRDPVSCVLEGMRVQRMSLVQTLRQYLFVHRAIIYQYLHMLDHDQAKERPNPSPLQKHAPSFGSSVSGSAIGSLGSLGSFGSIPTTNSASGGSYTDSLSTNSHGDLTKGGTDEDSHTKRRASPTELHPDVVLGGEGGSELSKRPSFKKMKPGTTSGRMGRKSSAMWKGMEKEAVAEEAVVEELKD</sequence>
<dbReference type="SMART" id="SM00404">
    <property type="entry name" value="PTPc_motif"/>
    <property type="match status" value="1"/>
</dbReference>
<dbReference type="SMART" id="SM00194">
    <property type="entry name" value="PTPc"/>
    <property type="match status" value="1"/>
</dbReference>
<organism evidence="7 8">
    <name type="scientific">Cryptococcus gattii EJB2</name>
    <dbReference type="NCBI Taxonomy" id="1296103"/>
    <lineage>
        <taxon>Eukaryota</taxon>
        <taxon>Fungi</taxon>
        <taxon>Dikarya</taxon>
        <taxon>Basidiomycota</taxon>
        <taxon>Agaricomycotina</taxon>
        <taxon>Tremellomycetes</taxon>
        <taxon>Tremellales</taxon>
        <taxon>Cryptococcaceae</taxon>
        <taxon>Cryptococcus</taxon>
        <taxon>Cryptococcus gattii species complex</taxon>
    </lineage>
</organism>
<dbReference type="PROSITE" id="PS50055">
    <property type="entry name" value="TYR_PHOSPHATASE_PTP"/>
    <property type="match status" value="1"/>
</dbReference>
<evidence type="ECO:0000313" key="7">
    <source>
        <dbReference type="EMBL" id="KIR80946.1"/>
    </source>
</evidence>
<comment type="similarity">
    <text evidence="1">Belongs to the protein-tyrosine phosphatase family. Non-receptor class subfamily.</text>
</comment>
<feature type="compositionally biased region" description="Low complexity" evidence="3">
    <location>
        <begin position="219"/>
        <end position="247"/>
    </location>
</feature>
<keyword evidence="8" id="KW-1185">Reference proteome</keyword>
<dbReference type="PANTHER" id="PTHR19134:SF561">
    <property type="entry name" value="PROTEIN TYROSINE PHOSPHATASE 36E, ISOFORM A"/>
    <property type="match status" value="1"/>
</dbReference>
<dbReference type="Pfam" id="PF00581">
    <property type="entry name" value="Rhodanese"/>
    <property type="match status" value="1"/>
</dbReference>
<evidence type="ECO:0000256" key="3">
    <source>
        <dbReference type="SAM" id="MobiDB-lite"/>
    </source>
</evidence>
<reference evidence="7 8" key="1">
    <citation type="submission" date="2015-01" db="EMBL/GenBank/DDBJ databases">
        <title>The Genome Sequence of Cryptococcus gattii EJB2.</title>
        <authorList>
            <consortium name="The Broad Institute Genomics Platform"/>
            <person name="Cuomo C."/>
            <person name="Litvintseva A."/>
            <person name="Chen Y."/>
            <person name="Heitman J."/>
            <person name="Sun S."/>
            <person name="Springer D."/>
            <person name="Dromer F."/>
            <person name="Young S."/>
            <person name="Zeng Q."/>
            <person name="Gargeya S."/>
            <person name="Abouelleil A."/>
            <person name="Alvarado L."/>
            <person name="Chapman S.B."/>
            <person name="Gainer-Dewar J."/>
            <person name="Goldberg J."/>
            <person name="Griggs A."/>
            <person name="Gujja S."/>
            <person name="Hansen M."/>
            <person name="Howarth C."/>
            <person name="Imamovic A."/>
            <person name="Larimer J."/>
            <person name="Murphy C."/>
            <person name="Naylor J."/>
            <person name="Pearson M."/>
            <person name="Priest M."/>
            <person name="Roberts A."/>
            <person name="Saif S."/>
            <person name="Shea T."/>
            <person name="Sykes S."/>
            <person name="Wortman J."/>
            <person name="Nusbaum C."/>
            <person name="Birren B."/>
        </authorList>
    </citation>
    <scope>NUCLEOTIDE SEQUENCE [LARGE SCALE GENOMIC DNA]</scope>
    <source>
        <strain evidence="7 8">EJB2</strain>
    </source>
</reference>
<dbReference type="InterPro" id="IPR003595">
    <property type="entry name" value="Tyr_Pase_cat"/>
</dbReference>
<evidence type="ECO:0000259" key="5">
    <source>
        <dbReference type="PROSITE" id="PS50056"/>
    </source>
</evidence>
<feature type="region of interest" description="Disordered" evidence="3">
    <location>
        <begin position="1300"/>
        <end position="1396"/>
    </location>
</feature>
<feature type="compositionally biased region" description="Polar residues" evidence="3">
    <location>
        <begin position="342"/>
        <end position="352"/>
    </location>
</feature>
<dbReference type="PROSITE" id="PS50206">
    <property type="entry name" value="RHODANESE_3"/>
    <property type="match status" value="1"/>
</dbReference>
<feature type="compositionally biased region" description="Polar residues" evidence="3">
    <location>
        <begin position="587"/>
        <end position="597"/>
    </location>
</feature>
<dbReference type="EC" id="3.1.3.48" evidence="2"/>
<feature type="compositionally biased region" description="Low complexity" evidence="3">
    <location>
        <begin position="572"/>
        <end position="581"/>
    </location>
</feature>
<dbReference type="PROSITE" id="PS50056">
    <property type="entry name" value="TYR_PHOSPHATASE_2"/>
    <property type="match status" value="1"/>
</dbReference>
<dbReference type="InterPro" id="IPR000242">
    <property type="entry name" value="PTP_cat"/>
</dbReference>
<accession>A0ABR5BZA4</accession>
<feature type="compositionally biased region" description="Polar residues" evidence="3">
    <location>
        <begin position="1300"/>
        <end position="1315"/>
    </location>
</feature>
<gene>
    <name evidence="7" type="ORF">I306_01985</name>
</gene>
<dbReference type="InterPro" id="IPR016130">
    <property type="entry name" value="Tyr_Pase_AS"/>
</dbReference>
<feature type="region of interest" description="Disordered" evidence="3">
    <location>
        <begin position="1257"/>
        <end position="1276"/>
    </location>
</feature>
<feature type="compositionally biased region" description="Polar residues" evidence="3">
    <location>
        <begin position="1097"/>
        <end position="1107"/>
    </location>
</feature>
<dbReference type="InterPro" id="IPR050348">
    <property type="entry name" value="Protein-Tyr_Phosphatase"/>
</dbReference>
<feature type="compositionally biased region" description="Polar residues" evidence="3">
    <location>
        <begin position="249"/>
        <end position="264"/>
    </location>
</feature>
<dbReference type="Gene3D" id="3.40.250.10">
    <property type="entry name" value="Rhodanese-like domain"/>
    <property type="match status" value="1"/>
</dbReference>
<dbReference type="Proteomes" id="UP000054272">
    <property type="component" value="Unassembled WGS sequence"/>
</dbReference>
<dbReference type="SUPFAM" id="SSF52799">
    <property type="entry name" value="(Phosphotyrosine protein) phosphatases II"/>
    <property type="match status" value="1"/>
</dbReference>
<dbReference type="Pfam" id="PF00102">
    <property type="entry name" value="Y_phosphatase"/>
    <property type="match status" value="2"/>
</dbReference>
<feature type="compositionally biased region" description="Pro residues" evidence="3">
    <location>
        <begin position="208"/>
        <end position="218"/>
    </location>
</feature>
<feature type="region of interest" description="Disordered" evidence="3">
    <location>
        <begin position="374"/>
        <end position="435"/>
    </location>
</feature>
<dbReference type="InterPro" id="IPR036873">
    <property type="entry name" value="Rhodanese-like_dom_sf"/>
</dbReference>
<evidence type="ECO:0000313" key="8">
    <source>
        <dbReference type="Proteomes" id="UP000054272"/>
    </source>
</evidence>
<feature type="compositionally biased region" description="Low complexity" evidence="3">
    <location>
        <begin position="395"/>
        <end position="431"/>
    </location>
</feature>
<dbReference type="Gene3D" id="3.90.190.10">
    <property type="entry name" value="Protein tyrosine phosphatase superfamily"/>
    <property type="match status" value="1"/>
</dbReference>
<name>A0ABR5BZA4_9TREE</name>
<feature type="region of interest" description="Disordered" evidence="3">
    <location>
        <begin position="1156"/>
        <end position="1211"/>
    </location>
</feature>